<name>A0A0B5FNX9_9BACT</name>
<dbReference type="AlphaFoldDB" id="A0A0B5FNX9"/>
<feature type="transmembrane region" description="Helical" evidence="8">
    <location>
        <begin position="227"/>
        <end position="248"/>
    </location>
</feature>
<dbReference type="OrthoDB" id="9805769at2"/>
<protein>
    <recommendedName>
        <fullName evidence="9">NADH:quinone oxidoreductase/Mrp antiporter transmembrane domain-containing protein</fullName>
    </recommendedName>
</protein>
<sequence>MTWLVGAILLTSLAGVPGLFCRREGAGAERLACLMTLTGCACGLVAGALSLSHSVELSLNFRWSVPGGSLALGLDPLSAIFLLSLFLVAATGSVYGLRYWPQQEHPANGRKLRLFYGLICGAMILLFSARNGILFLMAWEVMALAGFFLITTEDHKDEVRRAGFVYLIATHTGTLALFGLFALLGQYAGSLNFPAAATLPAAGSSLVFLFGLFGFGMKAGLMPLHIWLPGAHAAAPSHASALLSGVMIKTGIYGLVRLTSFFAEIPFWWGWTVLALGAVSGVMGVALALAQHDIKRLLAYHSVENIGIIALGLGLALLGRSYQVPELTALALAGSLLHVANHGLFKSLLFLSAGSVIHAVGTREIDRYGGLLKRQPWTGALFLGGAVAISGLPPFNGFVSEWLIYLGAFQALDTAAPVVAVAALTAPALALIGGLALACFVKVFGITFLGEPRCETAAEAHEAPLSMVIPMAALLVACAWIGLLPTTLTPLLGAAVTDWGGDAAAALSPEVFDPLVWVSLGGWLLLGLVAGVGFWLYRRSRQAPRDASTWGCGYRFPEPRMQYTAGSFADSLVRLFQFGLWNERRGGRVSGLFPTAAKFSSHTPDAVLDRLLSPLFRLAAGLFRRIRAIVQNGVIAIYLIYVALAVMALLALGAL</sequence>
<dbReference type="GO" id="GO:0005886">
    <property type="term" value="C:plasma membrane"/>
    <property type="evidence" value="ECO:0007669"/>
    <property type="project" value="UniProtKB-SubCell"/>
</dbReference>
<dbReference type="Proteomes" id="UP000035036">
    <property type="component" value="Chromosome"/>
</dbReference>
<dbReference type="STRING" id="483547.GSUB_00265"/>
<evidence type="ECO:0000256" key="6">
    <source>
        <dbReference type="ARBA" id="ARBA00023136"/>
    </source>
</evidence>
<dbReference type="PRINTS" id="PR01437">
    <property type="entry name" value="NUOXDRDTASE4"/>
</dbReference>
<feature type="transmembrane region" description="Helical" evidence="8">
    <location>
        <begin position="419"/>
        <end position="444"/>
    </location>
</feature>
<keyword evidence="3 7" id="KW-0812">Transmembrane</keyword>
<feature type="transmembrane region" description="Helical" evidence="8">
    <location>
        <begin position="79"/>
        <end position="100"/>
    </location>
</feature>
<dbReference type="PANTHER" id="PTHR42682:SF3">
    <property type="entry name" value="FORMATE HYDROGENLYASE SUBUNIT 3-RELATED"/>
    <property type="match status" value="1"/>
</dbReference>
<evidence type="ECO:0000256" key="4">
    <source>
        <dbReference type="ARBA" id="ARBA00022989"/>
    </source>
</evidence>
<keyword evidence="11" id="KW-1185">Reference proteome</keyword>
<dbReference type="GO" id="GO:0042773">
    <property type="term" value="P:ATP synthesis coupled electron transport"/>
    <property type="evidence" value="ECO:0007669"/>
    <property type="project" value="InterPro"/>
</dbReference>
<dbReference type="HOGENOM" id="CLU_007100_8_1_7"/>
<dbReference type="KEGG" id="gsb:GSUB_00265"/>
<feature type="transmembrane region" description="Helical" evidence="8">
    <location>
        <begin position="164"/>
        <end position="187"/>
    </location>
</feature>
<keyword evidence="6 8" id="KW-0472">Membrane</keyword>
<feature type="transmembrane region" description="Helical" evidence="8">
    <location>
        <begin position="193"/>
        <end position="215"/>
    </location>
</feature>
<evidence type="ECO:0000256" key="3">
    <source>
        <dbReference type="ARBA" id="ARBA00022692"/>
    </source>
</evidence>
<feature type="transmembrane region" description="Helical" evidence="8">
    <location>
        <begin position="297"/>
        <end position="319"/>
    </location>
</feature>
<feature type="transmembrane region" description="Helical" evidence="8">
    <location>
        <begin position="112"/>
        <end position="129"/>
    </location>
</feature>
<feature type="transmembrane region" description="Helical" evidence="8">
    <location>
        <begin position="268"/>
        <end position="290"/>
    </location>
</feature>
<evidence type="ECO:0000259" key="9">
    <source>
        <dbReference type="Pfam" id="PF00361"/>
    </source>
</evidence>
<keyword evidence="4 8" id="KW-1133">Transmembrane helix</keyword>
<feature type="transmembrane region" description="Helical" evidence="8">
    <location>
        <begin position="634"/>
        <end position="654"/>
    </location>
</feature>
<dbReference type="InterPro" id="IPR003918">
    <property type="entry name" value="NADH_UbQ_OxRdtase"/>
</dbReference>
<dbReference type="InterPro" id="IPR052175">
    <property type="entry name" value="ComplexI-like_HydComp"/>
</dbReference>
<evidence type="ECO:0000256" key="2">
    <source>
        <dbReference type="ARBA" id="ARBA00022475"/>
    </source>
</evidence>
<proteinExistence type="predicted"/>
<dbReference type="EMBL" id="CP010311">
    <property type="protein sequence ID" value="AJF05326.1"/>
    <property type="molecule type" value="Genomic_DNA"/>
</dbReference>
<organism evidence="10 11">
    <name type="scientific">Geoalkalibacter subterraneus</name>
    <dbReference type="NCBI Taxonomy" id="483547"/>
    <lineage>
        <taxon>Bacteria</taxon>
        <taxon>Pseudomonadati</taxon>
        <taxon>Thermodesulfobacteriota</taxon>
        <taxon>Desulfuromonadia</taxon>
        <taxon>Desulfuromonadales</taxon>
        <taxon>Geoalkalibacteraceae</taxon>
        <taxon>Geoalkalibacter</taxon>
    </lineage>
</organism>
<comment type="subcellular location">
    <subcellularLocation>
        <location evidence="1">Cell membrane</location>
        <topology evidence="1">Multi-pass membrane protein</topology>
    </subcellularLocation>
    <subcellularLocation>
        <location evidence="7">Membrane</location>
        <topology evidence="7">Multi-pass membrane protein</topology>
    </subcellularLocation>
</comment>
<feature type="transmembrane region" description="Helical" evidence="8">
    <location>
        <begin position="339"/>
        <end position="360"/>
    </location>
</feature>
<dbReference type="RefSeq" id="WP_040198581.1">
    <property type="nucleotide sequence ID" value="NZ_CP010311.1"/>
</dbReference>
<dbReference type="GO" id="GO:0008137">
    <property type="term" value="F:NADH dehydrogenase (ubiquinone) activity"/>
    <property type="evidence" value="ECO:0007669"/>
    <property type="project" value="InterPro"/>
</dbReference>
<accession>A0A0B5FNX9</accession>
<keyword evidence="2" id="KW-1003">Cell membrane</keyword>
<dbReference type="PANTHER" id="PTHR42682">
    <property type="entry name" value="HYDROGENASE-4 COMPONENT F"/>
    <property type="match status" value="1"/>
</dbReference>
<feature type="transmembrane region" description="Helical" evidence="8">
    <location>
        <begin position="135"/>
        <end position="152"/>
    </location>
</feature>
<feature type="domain" description="NADH:quinone oxidoreductase/Mrp antiporter transmembrane" evidence="9">
    <location>
        <begin position="130"/>
        <end position="413"/>
    </location>
</feature>
<dbReference type="GO" id="GO:0016491">
    <property type="term" value="F:oxidoreductase activity"/>
    <property type="evidence" value="ECO:0007669"/>
    <property type="project" value="UniProtKB-KW"/>
</dbReference>
<reference evidence="10 11" key="1">
    <citation type="journal article" date="2015" name="Genome Announc.">
        <title>Genomes of Geoalkalibacter ferrihydriticus Z-0531T and Geoalkalibacter subterraneus Red1T, Two Haloalkaliphilic Metal-Reducing Deltaproteobacteria.</title>
        <authorList>
            <person name="Badalamenti J.P."/>
            <person name="Krajmalnik-Brown R."/>
            <person name="Torres C.I."/>
            <person name="Bond D.R."/>
        </authorList>
    </citation>
    <scope>NUCLEOTIDE SEQUENCE [LARGE SCALE GENOMIC DNA]</scope>
    <source>
        <strain evidence="10 11">Red1</strain>
    </source>
</reference>
<feature type="transmembrane region" description="Helical" evidence="8">
    <location>
        <begin position="515"/>
        <end position="537"/>
    </location>
</feature>
<evidence type="ECO:0000256" key="8">
    <source>
        <dbReference type="SAM" id="Phobius"/>
    </source>
</evidence>
<dbReference type="InterPro" id="IPR001750">
    <property type="entry name" value="ND/Mrp_TM"/>
</dbReference>
<evidence type="ECO:0000256" key="5">
    <source>
        <dbReference type="ARBA" id="ARBA00023002"/>
    </source>
</evidence>
<gene>
    <name evidence="10" type="ORF">GSUB_00265</name>
</gene>
<evidence type="ECO:0000313" key="10">
    <source>
        <dbReference type="EMBL" id="AJF05326.1"/>
    </source>
</evidence>
<keyword evidence="5" id="KW-0560">Oxidoreductase</keyword>
<feature type="transmembrane region" description="Helical" evidence="8">
    <location>
        <begin position="380"/>
        <end position="399"/>
    </location>
</feature>
<evidence type="ECO:0000313" key="11">
    <source>
        <dbReference type="Proteomes" id="UP000035036"/>
    </source>
</evidence>
<evidence type="ECO:0000256" key="1">
    <source>
        <dbReference type="ARBA" id="ARBA00004651"/>
    </source>
</evidence>
<evidence type="ECO:0000256" key="7">
    <source>
        <dbReference type="RuleBase" id="RU000320"/>
    </source>
</evidence>
<dbReference type="Pfam" id="PF00361">
    <property type="entry name" value="Proton_antipo_M"/>
    <property type="match status" value="1"/>
</dbReference>